<name>A0A9W6PQA3_9ACTN</name>
<sequence length="235" mass="24738">MCLVELSPQLFQLRFEIGHAYLWRDADSLTLVDTGISGSERAVAEAIGRLGLREGDLDRVVLTHGHEDHAGAAAAIGAWPGVEVLAHRLEAPVVRGEHPYAPPVFDDVPDWERALYENKPALPPAPPARVDRELADGDVLDFGGGAHVVGVPGHTDGSIALYLPGPGVLFTGDAVANVQGHTMVGVFNRSHEQAVASLRRLAELDAATACFGHGDPILTGAAHRLRAAAAAPYPG</sequence>
<dbReference type="SMART" id="SM00849">
    <property type="entry name" value="Lactamase_B"/>
    <property type="match status" value="1"/>
</dbReference>
<dbReference type="RefSeq" id="WP_033255473.1">
    <property type="nucleotide sequence ID" value="NZ_BSRX01000066.1"/>
</dbReference>
<dbReference type="OrthoDB" id="2971563at2"/>
<dbReference type="EMBL" id="BSRX01000066">
    <property type="protein sequence ID" value="GLW59029.1"/>
    <property type="molecule type" value="Genomic_DNA"/>
</dbReference>
<dbReference type="Proteomes" id="UP001165143">
    <property type="component" value="Unassembled WGS sequence"/>
</dbReference>
<evidence type="ECO:0000259" key="1">
    <source>
        <dbReference type="SMART" id="SM00849"/>
    </source>
</evidence>
<dbReference type="SUPFAM" id="SSF56281">
    <property type="entry name" value="Metallo-hydrolase/oxidoreductase"/>
    <property type="match status" value="1"/>
</dbReference>
<dbReference type="Pfam" id="PF00753">
    <property type="entry name" value="Lactamase_B"/>
    <property type="match status" value="1"/>
</dbReference>
<organism evidence="2 3">
    <name type="scientific">Kitasatospora phosalacinea</name>
    <dbReference type="NCBI Taxonomy" id="2065"/>
    <lineage>
        <taxon>Bacteria</taxon>
        <taxon>Bacillati</taxon>
        <taxon>Actinomycetota</taxon>
        <taxon>Actinomycetes</taxon>
        <taxon>Kitasatosporales</taxon>
        <taxon>Streptomycetaceae</taxon>
        <taxon>Kitasatospora</taxon>
    </lineage>
</organism>
<dbReference type="InterPro" id="IPR036866">
    <property type="entry name" value="RibonucZ/Hydroxyglut_hydro"/>
</dbReference>
<protein>
    <submittedName>
        <fullName evidence="2">MBL fold metallo-hydrolase</fullName>
    </submittedName>
</protein>
<dbReference type="AlphaFoldDB" id="A0A9W6PQA3"/>
<comment type="caution">
    <text evidence="2">The sequence shown here is derived from an EMBL/GenBank/DDBJ whole genome shotgun (WGS) entry which is preliminary data.</text>
</comment>
<dbReference type="Gene3D" id="3.60.15.10">
    <property type="entry name" value="Ribonuclease Z/Hydroxyacylglutathione hydrolase-like"/>
    <property type="match status" value="1"/>
</dbReference>
<evidence type="ECO:0000313" key="2">
    <source>
        <dbReference type="EMBL" id="GLW59029.1"/>
    </source>
</evidence>
<dbReference type="InterPro" id="IPR001279">
    <property type="entry name" value="Metallo-B-lactamas"/>
</dbReference>
<gene>
    <name evidence="2" type="ORF">Kpho01_70390</name>
</gene>
<reference evidence="2" key="1">
    <citation type="submission" date="2023-02" db="EMBL/GenBank/DDBJ databases">
        <title>Kitasatospora phosalacinea NBRC 14362.</title>
        <authorList>
            <person name="Ichikawa N."/>
            <person name="Sato H."/>
            <person name="Tonouchi N."/>
        </authorList>
    </citation>
    <scope>NUCLEOTIDE SEQUENCE</scope>
    <source>
        <strain evidence="2">NBRC 14362</strain>
    </source>
</reference>
<accession>A0A9W6PQA3</accession>
<dbReference type="PANTHER" id="PTHR42951">
    <property type="entry name" value="METALLO-BETA-LACTAMASE DOMAIN-CONTAINING"/>
    <property type="match status" value="1"/>
</dbReference>
<feature type="domain" description="Metallo-beta-lactamase" evidence="1">
    <location>
        <begin position="17"/>
        <end position="213"/>
    </location>
</feature>
<dbReference type="CDD" id="cd07721">
    <property type="entry name" value="yflN-like_MBL-fold"/>
    <property type="match status" value="1"/>
</dbReference>
<evidence type="ECO:0000313" key="3">
    <source>
        <dbReference type="Proteomes" id="UP001165143"/>
    </source>
</evidence>
<proteinExistence type="predicted"/>
<dbReference type="InterPro" id="IPR050855">
    <property type="entry name" value="NDM-1-like"/>
</dbReference>